<evidence type="ECO:0000313" key="8">
    <source>
        <dbReference type="Proteomes" id="UP000234349"/>
    </source>
</evidence>
<dbReference type="GO" id="GO:0005886">
    <property type="term" value="C:plasma membrane"/>
    <property type="evidence" value="ECO:0007669"/>
    <property type="project" value="UniProtKB-SubCell"/>
</dbReference>
<accession>A0AAX0VBR4</accession>
<comment type="subcellular location">
    <subcellularLocation>
        <location evidence="1">Cell membrane</location>
        <topology evidence="1">Multi-pass membrane protein</topology>
    </subcellularLocation>
</comment>
<proteinExistence type="predicted"/>
<keyword evidence="5 6" id="KW-0472">Membrane</keyword>
<dbReference type="PANTHER" id="PTHR30213:SF0">
    <property type="entry name" value="UPF0761 MEMBRANE PROTEIN YIHY"/>
    <property type="match status" value="1"/>
</dbReference>
<keyword evidence="4 6" id="KW-1133">Transmembrane helix</keyword>
<sequence length="312" mass="35238">MKSDEQNQLPVFKRDISGKQKLIAFIKLMIRRSSEANISDNAKIIAYYALLSFFPLLIVIGNILPYFQLDVLSVADYVKSAVPPTIFNRIMPILQSLLNKRNSGLLSVGILGTLWAASKGINALKISINRAYRVDKIQNFILKRLISLGTTLVLLLLLVSLIVVFTFGQQFLEFITPIFKIPEDYINVFGQLKWPITSIVLFVILIFFFFFVPNVKMQLRSVLPGAFLTTVGWLILAQAFSLYMRYFGTSWNSYGTIGAFIILLLWLNYSAMVLMFGAVVNVAIEEAGSGQVDVSQGKVHDFIERRKEQNES</sequence>
<name>A0AAX0VBR4_LATSK</name>
<dbReference type="PANTHER" id="PTHR30213">
    <property type="entry name" value="INNER MEMBRANE PROTEIN YHJD"/>
    <property type="match status" value="1"/>
</dbReference>
<dbReference type="PIRSF" id="PIRSF035875">
    <property type="entry name" value="RNase_BN"/>
    <property type="match status" value="1"/>
</dbReference>
<feature type="transmembrane region" description="Helical" evidence="6">
    <location>
        <begin position="145"/>
        <end position="172"/>
    </location>
</feature>
<protein>
    <submittedName>
        <fullName evidence="7">YihY/virulence factor BrkB family protein</fullName>
    </submittedName>
</protein>
<evidence type="ECO:0000256" key="2">
    <source>
        <dbReference type="ARBA" id="ARBA00022475"/>
    </source>
</evidence>
<keyword evidence="3 6" id="KW-0812">Transmembrane</keyword>
<dbReference type="InterPro" id="IPR017039">
    <property type="entry name" value="Virul_fac_BrkB"/>
</dbReference>
<dbReference type="Pfam" id="PF03631">
    <property type="entry name" value="Virul_fac_BrkB"/>
    <property type="match status" value="1"/>
</dbReference>
<evidence type="ECO:0000256" key="3">
    <source>
        <dbReference type="ARBA" id="ARBA00022692"/>
    </source>
</evidence>
<dbReference type="AlphaFoldDB" id="A0AAX0VBR4"/>
<feature type="transmembrane region" description="Helical" evidence="6">
    <location>
        <begin position="223"/>
        <end position="244"/>
    </location>
</feature>
<dbReference type="EMBL" id="MKGH01000011">
    <property type="protein sequence ID" value="PKX79095.1"/>
    <property type="molecule type" value="Genomic_DNA"/>
</dbReference>
<dbReference type="Proteomes" id="UP000234349">
    <property type="component" value="Unassembled WGS sequence"/>
</dbReference>
<evidence type="ECO:0000313" key="7">
    <source>
        <dbReference type="EMBL" id="PKX79095.1"/>
    </source>
</evidence>
<keyword evidence="2" id="KW-1003">Cell membrane</keyword>
<evidence type="ECO:0000256" key="6">
    <source>
        <dbReference type="SAM" id="Phobius"/>
    </source>
</evidence>
<dbReference type="RefSeq" id="WP_099770426.1">
    <property type="nucleotide sequence ID" value="NZ_MKGH01000011.1"/>
</dbReference>
<feature type="transmembrane region" description="Helical" evidence="6">
    <location>
        <begin position="104"/>
        <end position="124"/>
    </location>
</feature>
<gene>
    <name evidence="7" type="ORF">CUR37_03375</name>
</gene>
<feature type="transmembrane region" description="Helical" evidence="6">
    <location>
        <begin position="192"/>
        <end position="211"/>
    </location>
</feature>
<dbReference type="NCBIfam" id="TIGR00765">
    <property type="entry name" value="yihY_not_rbn"/>
    <property type="match status" value="1"/>
</dbReference>
<reference evidence="7 8" key="1">
    <citation type="submission" date="2016-09" db="EMBL/GenBank/DDBJ databases">
        <authorList>
            <person name="Inglin R.C."/>
        </authorList>
    </citation>
    <scope>NUCLEOTIDE SEQUENCE [LARGE SCALE GENOMIC DNA]</scope>
    <source>
        <strain evidence="7 8">RI-517</strain>
    </source>
</reference>
<organism evidence="7 8">
    <name type="scientific">Latilactobacillus sakei</name>
    <name type="common">Lactobacillus sakei</name>
    <dbReference type="NCBI Taxonomy" id="1599"/>
    <lineage>
        <taxon>Bacteria</taxon>
        <taxon>Bacillati</taxon>
        <taxon>Bacillota</taxon>
        <taxon>Bacilli</taxon>
        <taxon>Lactobacillales</taxon>
        <taxon>Lactobacillaceae</taxon>
        <taxon>Latilactobacillus</taxon>
    </lineage>
</organism>
<feature type="transmembrane region" description="Helical" evidence="6">
    <location>
        <begin position="45"/>
        <end position="67"/>
    </location>
</feature>
<feature type="transmembrane region" description="Helical" evidence="6">
    <location>
        <begin position="256"/>
        <end position="280"/>
    </location>
</feature>
<evidence type="ECO:0000256" key="5">
    <source>
        <dbReference type="ARBA" id="ARBA00023136"/>
    </source>
</evidence>
<evidence type="ECO:0000256" key="4">
    <source>
        <dbReference type="ARBA" id="ARBA00022989"/>
    </source>
</evidence>
<comment type="caution">
    <text evidence="7">The sequence shown here is derived from an EMBL/GenBank/DDBJ whole genome shotgun (WGS) entry which is preliminary data.</text>
</comment>
<evidence type="ECO:0000256" key="1">
    <source>
        <dbReference type="ARBA" id="ARBA00004651"/>
    </source>
</evidence>